<keyword evidence="1" id="KW-0175">Coiled coil</keyword>
<evidence type="ECO:0000256" key="1">
    <source>
        <dbReference type="SAM" id="Coils"/>
    </source>
</evidence>
<evidence type="ECO:0000313" key="3">
    <source>
        <dbReference type="Proteomes" id="UP000405075"/>
    </source>
</evidence>
<dbReference type="InterPro" id="IPR036361">
    <property type="entry name" value="SAP_dom_sf"/>
</dbReference>
<accession>A0AAP9GU40</accession>
<name>A0AAP9GU40_9GAMM</name>
<protein>
    <recommendedName>
        <fullName evidence="4">HeH/LEM domain-containing protein</fullName>
    </recommendedName>
</protein>
<dbReference type="RefSeq" id="WP_154320546.1">
    <property type="nucleotide sequence ID" value="NZ_CP046045.1"/>
</dbReference>
<gene>
    <name evidence="2" type="ORF">GJD93_06030</name>
</gene>
<reference evidence="3" key="1">
    <citation type="submission" date="2019-11" db="EMBL/GenBank/DDBJ databases">
        <title>Escherichia coli 1916D6.</title>
        <authorList>
            <person name="Yao H."/>
            <person name="Du X."/>
            <person name="Yu R."/>
            <person name="Li A."/>
        </authorList>
    </citation>
    <scope>NUCLEOTIDE SEQUENCE [LARGE SCALE GENOMIC DNA]</scope>
    <source>
        <strain evidence="3">19110F47</strain>
    </source>
</reference>
<evidence type="ECO:0008006" key="4">
    <source>
        <dbReference type="Google" id="ProtNLM"/>
    </source>
</evidence>
<dbReference type="Proteomes" id="UP000405075">
    <property type="component" value="Chromosome"/>
</dbReference>
<organism evidence="2 3">
    <name type="scientific">Acinetobacter towneri</name>
    <dbReference type="NCBI Taxonomy" id="202956"/>
    <lineage>
        <taxon>Bacteria</taxon>
        <taxon>Pseudomonadati</taxon>
        <taxon>Pseudomonadota</taxon>
        <taxon>Gammaproteobacteria</taxon>
        <taxon>Moraxellales</taxon>
        <taxon>Moraxellaceae</taxon>
        <taxon>Acinetobacter</taxon>
    </lineage>
</organism>
<proteinExistence type="predicted"/>
<feature type="coiled-coil region" evidence="1">
    <location>
        <begin position="57"/>
        <end position="91"/>
    </location>
</feature>
<sequence>MQYPKMLYKGSQAKYTYEIAQHEVHEDELREQGWIGFYDLPEQSESEKVGEIYSTDLKASDEALAEAKTEIERLNNIIANSMKENIELRKQIRFKELEDTPADELKAMLDEKGVQFGARDNKATLVNLVLSHEANHQD</sequence>
<dbReference type="EMBL" id="CP046045">
    <property type="protein sequence ID" value="QGM27261.1"/>
    <property type="molecule type" value="Genomic_DNA"/>
</dbReference>
<dbReference type="Gene3D" id="1.10.720.30">
    <property type="entry name" value="SAP domain"/>
    <property type="match status" value="1"/>
</dbReference>
<evidence type="ECO:0000313" key="2">
    <source>
        <dbReference type="EMBL" id="QGM27261.1"/>
    </source>
</evidence>
<dbReference type="AlphaFoldDB" id="A0AAP9GU40"/>